<keyword evidence="1" id="KW-0732">Signal</keyword>
<evidence type="ECO:0000313" key="2">
    <source>
        <dbReference type="EMBL" id="GAA5042117.1"/>
    </source>
</evidence>
<evidence type="ECO:0000313" key="3">
    <source>
        <dbReference type="Proteomes" id="UP001500603"/>
    </source>
</evidence>
<keyword evidence="3" id="KW-1185">Reference proteome</keyword>
<sequence length="139" mass="12849">MFKTVTLLTALALCAAPAAIANAESPVAPPPHAAIPIASPQENTAAMQSFTSIVGVGTVTGAVVGGVIGAVAGCAIGAGTLAITVIGIPPGCLAGGAAGVGIGGALGTVVVGGPAAAVAGVDLIQTLIAPAGSTQYAQR</sequence>
<organism evidence="2 3">
    <name type="scientific">Nocardia callitridis</name>
    <dbReference type="NCBI Taxonomy" id="648753"/>
    <lineage>
        <taxon>Bacteria</taxon>
        <taxon>Bacillati</taxon>
        <taxon>Actinomycetota</taxon>
        <taxon>Actinomycetes</taxon>
        <taxon>Mycobacteriales</taxon>
        <taxon>Nocardiaceae</taxon>
        <taxon>Nocardia</taxon>
    </lineage>
</organism>
<dbReference type="Proteomes" id="UP001500603">
    <property type="component" value="Unassembled WGS sequence"/>
</dbReference>
<dbReference type="RefSeq" id="WP_345493032.1">
    <property type="nucleotide sequence ID" value="NZ_BAABJM010000001.1"/>
</dbReference>
<comment type="caution">
    <text evidence="2">The sequence shown here is derived from an EMBL/GenBank/DDBJ whole genome shotgun (WGS) entry which is preliminary data.</text>
</comment>
<protein>
    <recommendedName>
        <fullName evidence="4">Glycine zipper family protein</fullName>
    </recommendedName>
</protein>
<dbReference type="EMBL" id="BAABJM010000001">
    <property type="protein sequence ID" value="GAA5042117.1"/>
    <property type="molecule type" value="Genomic_DNA"/>
</dbReference>
<proteinExistence type="predicted"/>
<gene>
    <name evidence="2" type="ORF">GCM10023318_01940</name>
</gene>
<evidence type="ECO:0000256" key="1">
    <source>
        <dbReference type="SAM" id="SignalP"/>
    </source>
</evidence>
<feature type="signal peptide" evidence="1">
    <location>
        <begin position="1"/>
        <end position="23"/>
    </location>
</feature>
<accession>A0ABP9JR21</accession>
<feature type="chain" id="PRO_5047398717" description="Glycine zipper family protein" evidence="1">
    <location>
        <begin position="24"/>
        <end position="139"/>
    </location>
</feature>
<evidence type="ECO:0008006" key="4">
    <source>
        <dbReference type="Google" id="ProtNLM"/>
    </source>
</evidence>
<reference evidence="3" key="1">
    <citation type="journal article" date="2019" name="Int. J. Syst. Evol. Microbiol.">
        <title>The Global Catalogue of Microorganisms (GCM) 10K type strain sequencing project: providing services to taxonomists for standard genome sequencing and annotation.</title>
        <authorList>
            <consortium name="The Broad Institute Genomics Platform"/>
            <consortium name="The Broad Institute Genome Sequencing Center for Infectious Disease"/>
            <person name="Wu L."/>
            <person name="Ma J."/>
        </authorList>
    </citation>
    <scope>NUCLEOTIDE SEQUENCE [LARGE SCALE GENOMIC DNA]</scope>
    <source>
        <strain evidence="3">JCM 18298</strain>
    </source>
</reference>
<name>A0ABP9JR21_9NOCA</name>